<feature type="transmembrane region" description="Helical" evidence="1">
    <location>
        <begin position="12"/>
        <end position="31"/>
    </location>
</feature>
<organism evidence="2 3">
    <name type="scientific">Candidatus Nitrosotenuis cloacae</name>
    <dbReference type="NCBI Taxonomy" id="1603555"/>
    <lineage>
        <taxon>Archaea</taxon>
        <taxon>Nitrososphaerota</taxon>
        <taxon>Candidatus Nitrosotenuis</taxon>
    </lineage>
</organism>
<keyword evidence="3" id="KW-1185">Reference proteome</keyword>
<evidence type="ECO:0000313" key="2">
    <source>
        <dbReference type="EMBL" id="AJZ76119.1"/>
    </source>
</evidence>
<dbReference type="KEGG" id="tah:SU86_006770"/>
<feature type="transmembrane region" description="Helical" evidence="1">
    <location>
        <begin position="51"/>
        <end position="73"/>
    </location>
</feature>
<dbReference type="RefSeq" id="WP_048186798.1">
    <property type="nucleotide sequence ID" value="NZ_CP011097.1"/>
</dbReference>
<dbReference type="GeneID" id="24874254"/>
<dbReference type="Proteomes" id="UP000266745">
    <property type="component" value="Chromosome"/>
</dbReference>
<feature type="transmembrane region" description="Helical" evidence="1">
    <location>
        <begin position="111"/>
        <end position="130"/>
    </location>
</feature>
<protein>
    <submittedName>
        <fullName evidence="2">Uncharacterized protein</fullName>
    </submittedName>
</protein>
<name>A0A3G1B553_9ARCH</name>
<reference evidence="2 3" key="1">
    <citation type="journal article" date="2016" name="Sci. Rep.">
        <title>A novel ammonia-oxidizing archaeon from wastewater treatment plant: Its enrichment, physiological and genomic characteristics.</title>
        <authorList>
            <person name="Li Y."/>
            <person name="Ding K."/>
            <person name="Wen X."/>
            <person name="Zhang B."/>
            <person name="Shen B."/>
            <person name="Yang Y."/>
        </authorList>
    </citation>
    <scope>NUCLEOTIDE SEQUENCE [LARGE SCALE GENOMIC DNA]</scope>
    <source>
        <strain evidence="2 3">SAT1</strain>
    </source>
</reference>
<dbReference type="AlphaFoldDB" id="A0A3G1B553"/>
<feature type="transmembrane region" description="Helical" evidence="1">
    <location>
        <begin position="85"/>
        <end position="104"/>
    </location>
</feature>
<proteinExistence type="predicted"/>
<gene>
    <name evidence="2" type="ORF">SU86_006770</name>
</gene>
<keyword evidence="1" id="KW-0472">Membrane</keyword>
<keyword evidence="1" id="KW-1133">Transmembrane helix</keyword>
<keyword evidence="1" id="KW-0812">Transmembrane</keyword>
<dbReference type="EMBL" id="CP011097">
    <property type="protein sequence ID" value="AJZ76119.1"/>
    <property type="molecule type" value="Genomic_DNA"/>
</dbReference>
<accession>A0A3G1B553</accession>
<sequence>MSEIFGYSIDSLTAYAIMLLISESLTLLFFYRDNAGWRFRPTKSLIKTWKVTVFIFGLFIFTFFFGDNMSALIQNTMKDFQYRELLMPASLLLTFVWIWHYVVGKDIHKPMILMLIATGVLIAIFVWINIELIQALIS</sequence>
<evidence type="ECO:0000313" key="3">
    <source>
        <dbReference type="Proteomes" id="UP000266745"/>
    </source>
</evidence>
<evidence type="ECO:0000256" key="1">
    <source>
        <dbReference type="SAM" id="Phobius"/>
    </source>
</evidence>